<dbReference type="SUPFAM" id="SSF46894">
    <property type="entry name" value="C-terminal effector domain of the bipartite response regulators"/>
    <property type="match status" value="1"/>
</dbReference>
<reference evidence="4 6" key="1">
    <citation type="submission" date="2020-05" db="EMBL/GenBank/DDBJ databases">
        <title>Comparative genomic analysis of denitrifying bacteria from Halomonas genus.</title>
        <authorList>
            <person name="Wang L."/>
            <person name="Shao Z."/>
        </authorList>
    </citation>
    <scope>NUCLEOTIDE SEQUENCE [LARGE SCALE GENOMIC DNA]</scope>
    <source>
        <strain evidence="4 6">DSM 17331</strain>
    </source>
</reference>
<dbReference type="Gene3D" id="3.40.50.2300">
    <property type="match status" value="1"/>
</dbReference>
<dbReference type="Proteomes" id="UP000814353">
    <property type="component" value="Unassembled WGS sequence"/>
</dbReference>
<dbReference type="GO" id="GO:0003677">
    <property type="term" value="F:DNA binding"/>
    <property type="evidence" value="ECO:0007669"/>
    <property type="project" value="UniProtKB-KW"/>
</dbReference>
<gene>
    <name evidence="3" type="ORF">H1D44_08475</name>
    <name evidence="4" type="ORF">HOP48_15075</name>
</gene>
<keyword evidence="1" id="KW-0238">DNA-binding</keyword>
<dbReference type="AlphaFoldDB" id="A0A7V9W0T0"/>
<dbReference type="InterPro" id="IPR016032">
    <property type="entry name" value="Sig_transdc_resp-reg_C-effctor"/>
</dbReference>
<feature type="domain" description="HTH luxR-type" evidence="2">
    <location>
        <begin position="134"/>
        <end position="199"/>
    </location>
</feature>
<comment type="caution">
    <text evidence="3">The sequence shown here is derived from an EMBL/GenBank/DDBJ whole genome shotgun (WGS) entry which is preliminary data.</text>
</comment>
<accession>A0A7V9W0T0</accession>
<name>A0A7V9W0T0_9GAMM</name>
<dbReference type="PROSITE" id="PS50043">
    <property type="entry name" value="HTH_LUXR_2"/>
    <property type="match status" value="1"/>
</dbReference>
<reference evidence="3 5" key="2">
    <citation type="submission" date="2020-07" db="EMBL/GenBank/DDBJ databases">
        <title>Identification of Halomonas strains.</title>
        <authorList>
            <person name="Xiao Z."/>
            <person name="Shen J."/>
        </authorList>
    </citation>
    <scope>NUCLEOTIDE SEQUENCE [LARGE SCALE GENOMIC DNA]</scope>
    <source>
        <strain evidence="3 5">DSM 17331</strain>
    </source>
</reference>
<evidence type="ECO:0000313" key="4">
    <source>
        <dbReference type="EMBL" id="MCG6662860.1"/>
    </source>
</evidence>
<dbReference type="Pfam" id="PF00196">
    <property type="entry name" value="GerE"/>
    <property type="match status" value="1"/>
</dbReference>
<dbReference type="GO" id="GO:0006355">
    <property type="term" value="P:regulation of DNA-templated transcription"/>
    <property type="evidence" value="ECO:0007669"/>
    <property type="project" value="InterPro"/>
</dbReference>
<organism evidence="3 5">
    <name type="scientific">Billgrantia kenyensis</name>
    <dbReference type="NCBI Taxonomy" id="321266"/>
    <lineage>
        <taxon>Bacteria</taxon>
        <taxon>Pseudomonadati</taxon>
        <taxon>Pseudomonadota</taxon>
        <taxon>Gammaproteobacteria</taxon>
        <taxon>Oceanospirillales</taxon>
        <taxon>Halomonadaceae</taxon>
        <taxon>Billgrantia</taxon>
    </lineage>
</organism>
<dbReference type="RefSeq" id="WP_181514413.1">
    <property type="nucleotide sequence ID" value="NZ_JABFUB010000013.1"/>
</dbReference>
<dbReference type="InterPro" id="IPR039420">
    <property type="entry name" value="WalR-like"/>
</dbReference>
<dbReference type="InterPro" id="IPR000792">
    <property type="entry name" value="Tscrpt_reg_LuxR_C"/>
</dbReference>
<dbReference type="PANTHER" id="PTHR43214">
    <property type="entry name" value="TWO-COMPONENT RESPONSE REGULATOR"/>
    <property type="match status" value="1"/>
</dbReference>
<dbReference type="SMART" id="SM00421">
    <property type="entry name" value="HTH_LUXR"/>
    <property type="match status" value="1"/>
</dbReference>
<protein>
    <submittedName>
        <fullName evidence="3">Response regulator transcription factor</fullName>
    </submittedName>
</protein>
<dbReference type="Proteomes" id="UP000518091">
    <property type="component" value="Unassembled WGS sequence"/>
</dbReference>
<sequence>MMGNLFVSQKREVIPRLRSAFPEIRRVAPDQTHHEVARGDHVWLMTDHDAWPAVTNALAARGATPVVMSLVPSEAEALQALQAGARGYIHALSPVELLRQVALVTGNQGIWVPAELLGKVLGFSWRALSREEEGSDALSVLTEREREVALAVADGASNKEVARRLDITERTVKAHLSAVFRKLDVRDRLQLILHLTRQGAEVLDADQ</sequence>
<keyword evidence="6" id="KW-1185">Reference proteome</keyword>
<evidence type="ECO:0000313" key="3">
    <source>
        <dbReference type="EMBL" id="MBA2778933.1"/>
    </source>
</evidence>
<dbReference type="PRINTS" id="PR00038">
    <property type="entry name" value="HTHLUXR"/>
</dbReference>
<dbReference type="EMBL" id="JACEFT010000007">
    <property type="protein sequence ID" value="MBA2778933.1"/>
    <property type="molecule type" value="Genomic_DNA"/>
</dbReference>
<evidence type="ECO:0000259" key="2">
    <source>
        <dbReference type="PROSITE" id="PS50043"/>
    </source>
</evidence>
<proteinExistence type="predicted"/>
<evidence type="ECO:0000313" key="6">
    <source>
        <dbReference type="Proteomes" id="UP000814353"/>
    </source>
</evidence>
<evidence type="ECO:0000313" key="5">
    <source>
        <dbReference type="Proteomes" id="UP000518091"/>
    </source>
</evidence>
<evidence type="ECO:0000256" key="1">
    <source>
        <dbReference type="ARBA" id="ARBA00023125"/>
    </source>
</evidence>
<dbReference type="EMBL" id="JABFUB010000013">
    <property type="protein sequence ID" value="MCG6662860.1"/>
    <property type="molecule type" value="Genomic_DNA"/>
</dbReference>
<dbReference type="PROSITE" id="PS00622">
    <property type="entry name" value="HTH_LUXR_1"/>
    <property type="match status" value="1"/>
</dbReference>
<dbReference type="CDD" id="cd06170">
    <property type="entry name" value="LuxR_C_like"/>
    <property type="match status" value="1"/>
</dbReference>